<dbReference type="PROSITE" id="PS50893">
    <property type="entry name" value="ABC_TRANSPORTER_2"/>
    <property type="match status" value="1"/>
</dbReference>
<accession>A0A4V2UTL2</accession>
<evidence type="ECO:0000313" key="6">
    <source>
        <dbReference type="Proteomes" id="UP000294567"/>
    </source>
</evidence>
<protein>
    <submittedName>
        <fullName evidence="5">NitT/TauT family transport system ATP-binding protein</fullName>
    </submittedName>
</protein>
<gene>
    <name evidence="5" type="ORF">EDD65_11410</name>
</gene>
<keyword evidence="3 5" id="KW-0067">ATP-binding</keyword>
<comment type="caution">
    <text evidence="5">The sequence shown here is derived from an EMBL/GenBank/DDBJ whole genome shotgun (WGS) entry which is preliminary data.</text>
</comment>
<evidence type="ECO:0000256" key="2">
    <source>
        <dbReference type="ARBA" id="ARBA00022741"/>
    </source>
</evidence>
<proteinExistence type="predicted"/>
<evidence type="ECO:0000313" key="5">
    <source>
        <dbReference type="EMBL" id="TCS86616.1"/>
    </source>
</evidence>
<dbReference type="InterPro" id="IPR003593">
    <property type="entry name" value="AAA+_ATPase"/>
</dbReference>
<dbReference type="InterPro" id="IPR050093">
    <property type="entry name" value="ABC_SmlMolc_Importer"/>
</dbReference>
<feature type="domain" description="ABC transporter" evidence="4">
    <location>
        <begin position="3"/>
        <end position="209"/>
    </location>
</feature>
<evidence type="ECO:0000259" key="4">
    <source>
        <dbReference type="PROSITE" id="PS50893"/>
    </source>
</evidence>
<reference evidence="5 6" key="1">
    <citation type="submission" date="2019-03" db="EMBL/GenBank/DDBJ databases">
        <title>Genomic Encyclopedia of Type Strains, Phase IV (KMG-IV): sequencing the most valuable type-strain genomes for metagenomic binning, comparative biology and taxonomic classification.</title>
        <authorList>
            <person name="Goeker M."/>
        </authorList>
    </citation>
    <scope>NUCLEOTIDE SEQUENCE [LARGE SCALE GENOMIC DNA]</scope>
    <source>
        <strain evidence="5 6">DSM 26752</strain>
    </source>
</reference>
<dbReference type="Gene3D" id="3.40.50.300">
    <property type="entry name" value="P-loop containing nucleotide triphosphate hydrolases"/>
    <property type="match status" value="1"/>
</dbReference>
<keyword evidence="1" id="KW-0813">Transport</keyword>
<dbReference type="GO" id="GO:0016887">
    <property type="term" value="F:ATP hydrolysis activity"/>
    <property type="evidence" value="ECO:0007669"/>
    <property type="project" value="InterPro"/>
</dbReference>
<dbReference type="SMART" id="SM00382">
    <property type="entry name" value="AAA"/>
    <property type="match status" value="1"/>
</dbReference>
<organism evidence="5 6">
    <name type="scientific">Keratinibaculum paraultunense</name>
    <dbReference type="NCBI Taxonomy" id="1278232"/>
    <lineage>
        <taxon>Bacteria</taxon>
        <taxon>Bacillati</taxon>
        <taxon>Bacillota</taxon>
        <taxon>Tissierellia</taxon>
        <taxon>Tissierellales</taxon>
        <taxon>Tepidimicrobiaceae</taxon>
        <taxon>Keratinibaculum</taxon>
    </lineage>
</organism>
<dbReference type="InterPro" id="IPR003439">
    <property type="entry name" value="ABC_transporter-like_ATP-bd"/>
</dbReference>
<dbReference type="EMBL" id="SMAE01000014">
    <property type="protein sequence ID" value="TCS86616.1"/>
    <property type="molecule type" value="Genomic_DNA"/>
</dbReference>
<dbReference type="Pfam" id="PF00005">
    <property type="entry name" value="ABC_tran"/>
    <property type="match status" value="1"/>
</dbReference>
<dbReference type="PROSITE" id="PS00211">
    <property type="entry name" value="ABC_TRANSPORTER_1"/>
    <property type="match status" value="1"/>
</dbReference>
<keyword evidence="2" id="KW-0547">Nucleotide-binding</keyword>
<evidence type="ECO:0000256" key="1">
    <source>
        <dbReference type="ARBA" id="ARBA00022448"/>
    </source>
</evidence>
<dbReference type="GO" id="GO:0005524">
    <property type="term" value="F:ATP binding"/>
    <property type="evidence" value="ECO:0007669"/>
    <property type="project" value="UniProtKB-KW"/>
</dbReference>
<keyword evidence="6" id="KW-1185">Reference proteome</keyword>
<dbReference type="PANTHER" id="PTHR42781:SF8">
    <property type="entry name" value="BICARBONATE TRANSPORT ATP-BINDING PROTEIN CMPC"/>
    <property type="match status" value="1"/>
</dbReference>
<dbReference type="InterPro" id="IPR017871">
    <property type="entry name" value="ABC_transporter-like_CS"/>
</dbReference>
<dbReference type="SUPFAM" id="SSF52540">
    <property type="entry name" value="P-loop containing nucleoside triphosphate hydrolases"/>
    <property type="match status" value="1"/>
</dbReference>
<sequence length="209" mass="24040">MKYKAIDIVKYYGDLKVLDGITIDFQPNKTTCILGPSGCGKTTFLNIIAGLTDMDSGEIIGFENQHISYVFQEDRLIPWKNVKENIGFVLKGKMPESKIEATINRYLKLVNLEEYKYYYPKELSGGMRQRISILRAFAYPSNVLIMDEPFKSLDINNKQIVMDFFKELMAAKNRTCIMVTHDMEEAFTLGDRIVILTDKPTRVKEIIEV</sequence>
<dbReference type="Proteomes" id="UP000294567">
    <property type="component" value="Unassembled WGS sequence"/>
</dbReference>
<dbReference type="AlphaFoldDB" id="A0A4V2UTL2"/>
<dbReference type="RefSeq" id="WP_202690499.1">
    <property type="nucleotide sequence ID" value="NZ_CP068564.1"/>
</dbReference>
<dbReference type="InterPro" id="IPR027417">
    <property type="entry name" value="P-loop_NTPase"/>
</dbReference>
<name>A0A4V2UTL2_9FIRM</name>
<dbReference type="PANTHER" id="PTHR42781">
    <property type="entry name" value="SPERMIDINE/PUTRESCINE IMPORT ATP-BINDING PROTEIN POTA"/>
    <property type="match status" value="1"/>
</dbReference>
<evidence type="ECO:0000256" key="3">
    <source>
        <dbReference type="ARBA" id="ARBA00022840"/>
    </source>
</evidence>